<organism evidence="8 9">
    <name type="scientific">Petrolisthes manimaculis</name>
    <dbReference type="NCBI Taxonomy" id="1843537"/>
    <lineage>
        <taxon>Eukaryota</taxon>
        <taxon>Metazoa</taxon>
        <taxon>Ecdysozoa</taxon>
        <taxon>Arthropoda</taxon>
        <taxon>Crustacea</taxon>
        <taxon>Multicrustacea</taxon>
        <taxon>Malacostraca</taxon>
        <taxon>Eumalacostraca</taxon>
        <taxon>Eucarida</taxon>
        <taxon>Decapoda</taxon>
        <taxon>Pleocyemata</taxon>
        <taxon>Anomura</taxon>
        <taxon>Galatheoidea</taxon>
        <taxon>Porcellanidae</taxon>
        <taxon>Petrolisthes</taxon>
    </lineage>
</organism>
<keyword evidence="4" id="KW-0733">Signal recognition particle</keyword>
<dbReference type="SUPFAM" id="SSF69695">
    <property type="entry name" value="SRP19"/>
    <property type="match status" value="1"/>
</dbReference>
<protein>
    <recommendedName>
        <fullName evidence="10">Signal recognition particle 19 kDa protein</fullName>
    </recommendedName>
</protein>
<evidence type="ECO:0000313" key="8">
    <source>
        <dbReference type="EMBL" id="KAK4328551.1"/>
    </source>
</evidence>
<feature type="region of interest" description="Disordered" evidence="7">
    <location>
        <begin position="117"/>
        <end position="149"/>
    </location>
</feature>
<dbReference type="EMBL" id="JAWZYT010000072">
    <property type="protein sequence ID" value="KAK4328551.1"/>
    <property type="molecule type" value="Genomic_DNA"/>
</dbReference>
<name>A0AAE1UPR8_9EUCA</name>
<feature type="compositionally biased region" description="Low complexity" evidence="7">
    <location>
        <begin position="131"/>
        <end position="141"/>
    </location>
</feature>
<evidence type="ECO:0008006" key="10">
    <source>
        <dbReference type="Google" id="ProtNLM"/>
    </source>
</evidence>
<dbReference type="InterPro" id="IPR002778">
    <property type="entry name" value="Signal_recog_particle_SRP19"/>
</dbReference>
<evidence type="ECO:0000256" key="1">
    <source>
        <dbReference type="ARBA" id="ARBA00004496"/>
    </source>
</evidence>
<gene>
    <name evidence="8" type="ORF">Pmani_001028</name>
</gene>
<dbReference type="InterPro" id="IPR036521">
    <property type="entry name" value="SRP19-like_sf"/>
</dbReference>
<comment type="subcellular location">
    <subcellularLocation>
        <location evidence="1">Cytoplasm</location>
    </subcellularLocation>
</comment>
<keyword evidence="3" id="KW-0963">Cytoplasm</keyword>
<sequence length="149" mass="16881">MAAAAVCSNVTKLPDGYDKWICLYPAYINKDKTRAEGRRIPKEKAVSAPSCKDMLDVLSTSGLQVMGERKIYCREKSKEHQYWGRVRVQLRGPTGQLLNPTFSSREDVMLFAAEKIPHLKSRTNAKHGSQDQHQQQHQGKQGKQGKKKK</sequence>
<dbReference type="Proteomes" id="UP001292094">
    <property type="component" value="Unassembled WGS sequence"/>
</dbReference>
<proteinExistence type="inferred from homology"/>
<comment type="caution">
    <text evidence="8">The sequence shown here is derived from an EMBL/GenBank/DDBJ whole genome shotgun (WGS) entry which is preliminary data.</text>
</comment>
<dbReference type="Pfam" id="PF01922">
    <property type="entry name" value="SRP19"/>
    <property type="match status" value="1"/>
</dbReference>
<evidence type="ECO:0000256" key="2">
    <source>
        <dbReference type="ARBA" id="ARBA00008910"/>
    </source>
</evidence>
<evidence type="ECO:0000256" key="7">
    <source>
        <dbReference type="SAM" id="MobiDB-lite"/>
    </source>
</evidence>
<dbReference type="GO" id="GO:0005786">
    <property type="term" value="C:signal recognition particle, endoplasmic reticulum targeting"/>
    <property type="evidence" value="ECO:0007669"/>
    <property type="project" value="UniProtKB-KW"/>
</dbReference>
<evidence type="ECO:0000313" key="9">
    <source>
        <dbReference type="Proteomes" id="UP001292094"/>
    </source>
</evidence>
<dbReference type="AlphaFoldDB" id="A0AAE1UPR8"/>
<keyword evidence="5" id="KW-0687">Ribonucleoprotein</keyword>
<dbReference type="Gene3D" id="3.30.56.30">
    <property type="entry name" value="Signal recognition particle, SRP19-like subunit"/>
    <property type="match status" value="1"/>
</dbReference>
<dbReference type="GO" id="GO:0008312">
    <property type="term" value="F:7S RNA binding"/>
    <property type="evidence" value="ECO:0007669"/>
    <property type="project" value="InterPro"/>
</dbReference>
<comment type="function">
    <text evidence="6">Component of the signal recognition particle (SRP) complex, a ribonucleoprotein complex that mediates the cotranslational targeting of secretory and membrane proteins to the endoplasmic reticulum (ER). Binds directly to 7SL RNA. Mediates binding of SRP54 to the SRP complex.</text>
</comment>
<evidence type="ECO:0000256" key="6">
    <source>
        <dbReference type="ARBA" id="ARBA00045518"/>
    </source>
</evidence>
<evidence type="ECO:0000256" key="4">
    <source>
        <dbReference type="ARBA" id="ARBA00023135"/>
    </source>
</evidence>
<dbReference type="PANTHER" id="PTHR17453">
    <property type="entry name" value="SIGNAL RECOGNITION PARTICLE 19 KD PROTEIN"/>
    <property type="match status" value="1"/>
</dbReference>
<comment type="similarity">
    <text evidence="2">Belongs to the SRP19 family.</text>
</comment>
<evidence type="ECO:0000256" key="5">
    <source>
        <dbReference type="ARBA" id="ARBA00023274"/>
    </source>
</evidence>
<evidence type="ECO:0000256" key="3">
    <source>
        <dbReference type="ARBA" id="ARBA00022490"/>
    </source>
</evidence>
<dbReference type="PANTHER" id="PTHR17453:SF0">
    <property type="entry name" value="SIGNAL RECOGNITION PARTICLE 19 KDA PROTEIN"/>
    <property type="match status" value="1"/>
</dbReference>
<reference evidence="8" key="1">
    <citation type="submission" date="2023-11" db="EMBL/GenBank/DDBJ databases">
        <title>Genome assemblies of two species of porcelain crab, Petrolisthes cinctipes and Petrolisthes manimaculis (Anomura: Porcellanidae).</title>
        <authorList>
            <person name="Angst P."/>
        </authorList>
    </citation>
    <scope>NUCLEOTIDE SEQUENCE</scope>
    <source>
        <strain evidence="8">PB745_02</strain>
        <tissue evidence="8">Gill</tissue>
    </source>
</reference>
<accession>A0AAE1UPR8</accession>
<keyword evidence="9" id="KW-1185">Reference proteome</keyword>
<dbReference type="GO" id="GO:0006617">
    <property type="term" value="P:SRP-dependent cotranslational protein targeting to membrane, signal sequence recognition"/>
    <property type="evidence" value="ECO:0007669"/>
    <property type="project" value="TreeGrafter"/>
</dbReference>